<dbReference type="AlphaFoldDB" id="A0A3D9FCT4"/>
<evidence type="ECO:0000256" key="1">
    <source>
        <dbReference type="SAM" id="Phobius"/>
    </source>
</evidence>
<sequence length="183" mass="20493">MRWVRRHSPSREELAQNRFIKPFAGRVMHSYLWRFNRRSVPRGAALGMIVGIFVMIPGLQIIVSALLALPFRANIPVAAAATFTSNPITTPFILGGALIAGNQIFRLDADASHALMLYEQKAGPSEWLAWLATDAAPALLGGLLVIAIVSAVIAYLAADWFWRYRVGRRWRRRNLNNEEGRLN</sequence>
<dbReference type="OrthoDB" id="7390525at2"/>
<evidence type="ECO:0000313" key="4">
    <source>
        <dbReference type="Proteomes" id="UP000256310"/>
    </source>
</evidence>
<dbReference type="Pfam" id="PF09835">
    <property type="entry name" value="DUF2062"/>
    <property type="match status" value="1"/>
</dbReference>
<name>A0A3D9FCT4_9SPHN</name>
<feature type="transmembrane region" description="Helical" evidence="1">
    <location>
        <begin position="44"/>
        <end position="69"/>
    </location>
</feature>
<keyword evidence="1" id="KW-0812">Transmembrane</keyword>
<evidence type="ECO:0000313" key="3">
    <source>
        <dbReference type="EMBL" id="RED15615.1"/>
    </source>
</evidence>
<feature type="domain" description="DUF2062" evidence="2">
    <location>
        <begin position="22"/>
        <end position="171"/>
    </location>
</feature>
<proteinExistence type="predicted"/>
<dbReference type="InterPro" id="IPR018639">
    <property type="entry name" value="DUF2062"/>
</dbReference>
<dbReference type="PANTHER" id="PTHR40547">
    <property type="entry name" value="SLL0298 PROTEIN"/>
    <property type="match status" value="1"/>
</dbReference>
<reference evidence="3 4" key="1">
    <citation type="submission" date="2018-07" db="EMBL/GenBank/DDBJ databases">
        <title>Genomic Encyclopedia of Type Strains, Phase IV (KMG-IV): sequencing the most valuable type-strain genomes for metagenomic binning, comparative biology and taxonomic classification.</title>
        <authorList>
            <person name="Goeker M."/>
        </authorList>
    </citation>
    <scope>NUCLEOTIDE SEQUENCE [LARGE SCALE GENOMIC DNA]</scope>
    <source>
        <strain evidence="3 4">DSM 26725</strain>
    </source>
</reference>
<keyword evidence="1" id="KW-1133">Transmembrane helix</keyword>
<gene>
    <name evidence="3" type="ORF">DFR46_0613</name>
</gene>
<keyword evidence="4" id="KW-1185">Reference proteome</keyword>
<dbReference type="Proteomes" id="UP000256310">
    <property type="component" value="Unassembled WGS sequence"/>
</dbReference>
<dbReference type="EMBL" id="QRDP01000004">
    <property type="protein sequence ID" value="RED15615.1"/>
    <property type="molecule type" value="Genomic_DNA"/>
</dbReference>
<feature type="transmembrane region" description="Helical" evidence="1">
    <location>
        <begin position="138"/>
        <end position="162"/>
    </location>
</feature>
<evidence type="ECO:0000259" key="2">
    <source>
        <dbReference type="Pfam" id="PF09835"/>
    </source>
</evidence>
<accession>A0A3D9FCT4</accession>
<dbReference type="PANTHER" id="PTHR40547:SF1">
    <property type="entry name" value="SLL0298 PROTEIN"/>
    <property type="match status" value="1"/>
</dbReference>
<protein>
    <recommendedName>
        <fullName evidence="2">DUF2062 domain-containing protein</fullName>
    </recommendedName>
</protein>
<organism evidence="3 4">
    <name type="scientific">Parasphingopyxis lamellibrachiae</name>
    <dbReference type="NCBI Taxonomy" id="680125"/>
    <lineage>
        <taxon>Bacteria</taxon>
        <taxon>Pseudomonadati</taxon>
        <taxon>Pseudomonadota</taxon>
        <taxon>Alphaproteobacteria</taxon>
        <taxon>Sphingomonadales</taxon>
        <taxon>Sphingomonadaceae</taxon>
        <taxon>Parasphingopyxis</taxon>
    </lineage>
</organism>
<keyword evidence="1" id="KW-0472">Membrane</keyword>
<comment type="caution">
    <text evidence="3">The sequence shown here is derived from an EMBL/GenBank/DDBJ whole genome shotgun (WGS) entry which is preliminary data.</text>
</comment>